<evidence type="ECO:0000313" key="3">
    <source>
        <dbReference type="Proteomes" id="UP001270362"/>
    </source>
</evidence>
<reference evidence="2" key="1">
    <citation type="journal article" date="2023" name="Mol. Phylogenet. Evol.">
        <title>Genome-scale phylogeny and comparative genomics of the fungal order Sordariales.</title>
        <authorList>
            <person name="Hensen N."/>
            <person name="Bonometti L."/>
            <person name="Westerberg I."/>
            <person name="Brannstrom I.O."/>
            <person name="Guillou S."/>
            <person name="Cros-Aarteil S."/>
            <person name="Calhoun S."/>
            <person name="Haridas S."/>
            <person name="Kuo A."/>
            <person name="Mondo S."/>
            <person name="Pangilinan J."/>
            <person name="Riley R."/>
            <person name="LaButti K."/>
            <person name="Andreopoulos B."/>
            <person name="Lipzen A."/>
            <person name="Chen C."/>
            <person name="Yan M."/>
            <person name="Daum C."/>
            <person name="Ng V."/>
            <person name="Clum A."/>
            <person name="Steindorff A."/>
            <person name="Ohm R.A."/>
            <person name="Martin F."/>
            <person name="Silar P."/>
            <person name="Natvig D.O."/>
            <person name="Lalanne C."/>
            <person name="Gautier V."/>
            <person name="Ament-Velasquez S.L."/>
            <person name="Kruys A."/>
            <person name="Hutchinson M.I."/>
            <person name="Powell A.J."/>
            <person name="Barry K."/>
            <person name="Miller A.N."/>
            <person name="Grigoriev I.V."/>
            <person name="Debuchy R."/>
            <person name="Gladieux P."/>
            <person name="Hiltunen Thoren M."/>
            <person name="Johannesson H."/>
        </authorList>
    </citation>
    <scope>NUCLEOTIDE SEQUENCE</scope>
    <source>
        <strain evidence="2">CBS 314.62</strain>
    </source>
</reference>
<name>A0AAE1C7J2_9PEZI</name>
<accession>A0AAE1C7J2</accession>
<dbReference type="AlphaFoldDB" id="A0AAE1C7J2"/>
<dbReference type="EMBL" id="JAULSO010000006">
    <property type="protein sequence ID" value="KAK3681566.1"/>
    <property type="molecule type" value="Genomic_DNA"/>
</dbReference>
<sequence length="305" mass="35148">FDQAPRYLFRVSTPQSDGASTDRFCARSRAARHWAYSNGPTKDIFSLHREEAAYALYRHLTWISFDADNLVSWKSSLLFAIQYMIYLHKRGKPNFPKLALREIQLYILDTTVFPKGVFVRDLELIEEFRASNRDLDNFAANVRVRTRETHGDDTFYYGEYLSQGALEIEDRCQMVTADAIITQDLFSLRPEFEESMSGGSDGPGLRLASEVNRLRVRFNDHIQPASLRELAAAQRIAMRFGRRWRVPVAAHLLALQPRGDGDEYILVMFRSPPVRSWLPLSLIRSSLDCTTDASEKVLSTWRWSI</sequence>
<feature type="non-terminal residue" evidence="2">
    <location>
        <position position="1"/>
    </location>
</feature>
<evidence type="ECO:0000313" key="2">
    <source>
        <dbReference type="EMBL" id="KAK3681566.1"/>
    </source>
</evidence>
<keyword evidence="3" id="KW-1185">Reference proteome</keyword>
<comment type="caution">
    <text evidence="2">The sequence shown here is derived from an EMBL/GenBank/DDBJ whole genome shotgun (WGS) entry which is preliminary data.</text>
</comment>
<gene>
    <name evidence="2" type="ORF">B0T22DRAFT_387339</name>
</gene>
<evidence type="ECO:0000259" key="1">
    <source>
        <dbReference type="Pfam" id="PF24494"/>
    </source>
</evidence>
<organism evidence="2 3">
    <name type="scientific">Podospora appendiculata</name>
    <dbReference type="NCBI Taxonomy" id="314037"/>
    <lineage>
        <taxon>Eukaryota</taxon>
        <taxon>Fungi</taxon>
        <taxon>Dikarya</taxon>
        <taxon>Ascomycota</taxon>
        <taxon>Pezizomycotina</taxon>
        <taxon>Sordariomycetes</taxon>
        <taxon>Sordariomycetidae</taxon>
        <taxon>Sordariales</taxon>
        <taxon>Podosporaceae</taxon>
        <taxon>Podospora</taxon>
    </lineage>
</organism>
<proteinExistence type="predicted"/>
<dbReference type="Pfam" id="PF24494">
    <property type="entry name" value="DUF7587"/>
    <property type="match status" value="1"/>
</dbReference>
<reference evidence="2" key="2">
    <citation type="submission" date="2023-06" db="EMBL/GenBank/DDBJ databases">
        <authorList>
            <consortium name="Lawrence Berkeley National Laboratory"/>
            <person name="Haridas S."/>
            <person name="Hensen N."/>
            <person name="Bonometti L."/>
            <person name="Westerberg I."/>
            <person name="Brannstrom I.O."/>
            <person name="Guillou S."/>
            <person name="Cros-Aarteil S."/>
            <person name="Calhoun S."/>
            <person name="Kuo A."/>
            <person name="Mondo S."/>
            <person name="Pangilinan J."/>
            <person name="Riley R."/>
            <person name="Labutti K."/>
            <person name="Andreopoulos B."/>
            <person name="Lipzen A."/>
            <person name="Chen C."/>
            <person name="Yanf M."/>
            <person name="Daum C."/>
            <person name="Ng V."/>
            <person name="Clum A."/>
            <person name="Steindorff A."/>
            <person name="Ohm R."/>
            <person name="Martin F."/>
            <person name="Silar P."/>
            <person name="Natvig D."/>
            <person name="Lalanne C."/>
            <person name="Gautier V."/>
            <person name="Ament-Velasquez S.L."/>
            <person name="Kruys A."/>
            <person name="Hutchinson M.I."/>
            <person name="Powell A.J."/>
            <person name="Barry K."/>
            <person name="Miller A.N."/>
            <person name="Grigoriev I.V."/>
            <person name="Debuchy R."/>
            <person name="Gladieux P."/>
            <person name="Thoren M.H."/>
            <person name="Johannesson H."/>
        </authorList>
    </citation>
    <scope>NUCLEOTIDE SEQUENCE</scope>
    <source>
        <strain evidence="2">CBS 314.62</strain>
    </source>
</reference>
<feature type="domain" description="DUF7587" evidence="1">
    <location>
        <begin position="4"/>
        <end position="131"/>
    </location>
</feature>
<dbReference type="Proteomes" id="UP001270362">
    <property type="component" value="Unassembled WGS sequence"/>
</dbReference>
<dbReference type="InterPro" id="IPR056009">
    <property type="entry name" value="DUF7587"/>
</dbReference>
<protein>
    <recommendedName>
        <fullName evidence="1">DUF7587 domain-containing protein</fullName>
    </recommendedName>
</protein>